<dbReference type="InterPro" id="IPR050177">
    <property type="entry name" value="Lipid_A_modif_metabolic_enz"/>
</dbReference>
<name>A0A087TEH3_STEMI</name>
<dbReference type="AlphaFoldDB" id="A0A087TEH3"/>
<reference evidence="2 3" key="1">
    <citation type="submission" date="2013-11" db="EMBL/GenBank/DDBJ databases">
        <title>Genome sequencing of Stegodyphus mimosarum.</title>
        <authorList>
            <person name="Bechsgaard J."/>
        </authorList>
    </citation>
    <scope>NUCLEOTIDE SEQUENCE [LARGE SCALE GENOMIC DNA]</scope>
</reference>
<dbReference type="CDD" id="cd08946">
    <property type="entry name" value="SDR_e"/>
    <property type="match status" value="1"/>
</dbReference>
<feature type="non-terminal residue" evidence="2">
    <location>
        <position position="374"/>
    </location>
</feature>
<dbReference type="Pfam" id="PF01370">
    <property type="entry name" value="Epimerase"/>
    <property type="match status" value="1"/>
</dbReference>
<dbReference type="InterPro" id="IPR001509">
    <property type="entry name" value="Epimerase_deHydtase"/>
</dbReference>
<dbReference type="STRING" id="407821.A0A087TEH3"/>
<dbReference type="OMA" id="PQTAWLN"/>
<accession>A0A087TEH3</accession>
<evidence type="ECO:0000313" key="2">
    <source>
        <dbReference type="EMBL" id="KFM63512.1"/>
    </source>
</evidence>
<proteinExistence type="predicted"/>
<dbReference type="Gene3D" id="3.40.50.720">
    <property type="entry name" value="NAD(P)-binding Rossmann-like Domain"/>
    <property type="match status" value="1"/>
</dbReference>
<dbReference type="InterPro" id="IPR036291">
    <property type="entry name" value="NAD(P)-bd_dom_sf"/>
</dbReference>
<feature type="domain" description="NAD-dependent epimerase/dehydratase" evidence="1">
    <location>
        <begin position="14"/>
        <end position="250"/>
    </location>
</feature>
<keyword evidence="3" id="KW-1185">Reference proteome</keyword>
<gene>
    <name evidence="2" type="ORF">X975_23021</name>
</gene>
<organism evidence="2 3">
    <name type="scientific">Stegodyphus mimosarum</name>
    <name type="common">African social velvet spider</name>
    <dbReference type="NCBI Taxonomy" id="407821"/>
    <lineage>
        <taxon>Eukaryota</taxon>
        <taxon>Metazoa</taxon>
        <taxon>Ecdysozoa</taxon>
        <taxon>Arthropoda</taxon>
        <taxon>Chelicerata</taxon>
        <taxon>Arachnida</taxon>
        <taxon>Araneae</taxon>
        <taxon>Araneomorphae</taxon>
        <taxon>Entelegynae</taxon>
        <taxon>Eresoidea</taxon>
        <taxon>Eresidae</taxon>
        <taxon>Stegodyphus</taxon>
    </lineage>
</organism>
<dbReference type="OrthoDB" id="16464at2759"/>
<evidence type="ECO:0000313" key="3">
    <source>
        <dbReference type="Proteomes" id="UP000054359"/>
    </source>
</evidence>
<dbReference type="PANTHER" id="PTHR43245">
    <property type="entry name" value="BIFUNCTIONAL POLYMYXIN RESISTANCE PROTEIN ARNA"/>
    <property type="match status" value="1"/>
</dbReference>
<dbReference type="EMBL" id="KK114856">
    <property type="protein sequence ID" value="KFM63512.1"/>
    <property type="molecule type" value="Genomic_DNA"/>
</dbReference>
<protein>
    <submittedName>
        <fullName evidence="2">dTDP-glucose 4,6-dehydratase</fullName>
    </submittedName>
</protein>
<dbReference type="Proteomes" id="UP000054359">
    <property type="component" value="Unassembled WGS sequence"/>
</dbReference>
<dbReference type="SUPFAM" id="SSF51735">
    <property type="entry name" value="NAD(P)-binding Rossmann-fold domains"/>
    <property type="match status" value="1"/>
</dbReference>
<sequence>MANSEQDAASKYRVLILGGCGFIGRHLVDYLISNNLVSKVRVVDKVPPQTAWLNKHHQEVFSSPLVEFKSANLINSTSCQNAFIDEEGSYDFVVNLAAETKMGQSDPVYKEGIVKLSINCAKEAVKNKVSRFIEISSGHVHSSEKTPIKESAKPDPWTVMARFKLQVEEELPTVSGLDYVVLRPAIVYGVGDKHGLMPRLVVGAVYKHLGEMMKLLWHKDIKMNTVHVYDMSRAIWHACLHGKSGEIYHIVDKGDTTQGKISDIVSDIFNINHDYFGTTMSTLAKVDMSTLVDDINDKHLGPWAEACSKDGIENTPLNPYLHQELLYDKHLNLDGSKFESIGFAYMVPNLTKEKVQEVVNDYIAMGIFPRSLVV</sequence>
<dbReference type="PANTHER" id="PTHR43245:SF11">
    <property type="entry name" value="LD23561P"/>
    <property type="match status" value="1"/>
</dbReference>
<evidence type="ECO:0000259" key="1">
    <source>
        <dbReference type="Pfam" id="PF01370"/>
    </source>
</evidence>